<protein>
    <submittedName>
        <fullName evidence="2">Jg12789 protein</fullName>
    </submittedName>
</protein>
<name>A0A8S4RJ36_9NEOP</name>
<evidence type="ECO:0000313" key="2">
    <source>
        <dbReference type="EMBL" id="CAH2237455.1"/>
    </source>
</evidence>
<keyword evidence="1" id="KW-0732">Signal</keyword>
<reference evidence="2" key="1">
    <citation type="submission" date="2022-03" db="EMBL/GenBank/DDBJ databases">
        <authorList>
            <person name="Lindestad O."/>
        </authorList>
    </citation>
    <scope>NUCLEOTIDE SEQUENCE</scope>
</reference>
<evidence type="ECO:0000313" key="3">
    <source>
        <dbReference type="Proteomes" id="UP000838756"/>
    </source>
</evidence>
<dbReference type="EMBL" id="CAKXAJ010025271">
    <property type="protein sequence ID" value="CAH2237455.1"/>
    <property type="molecule type" value="Genomic_DNA"/>
</dbReference>
<dbReference type="AlphaFoldDB" id="A0A8S4RJ36"/>
<proteinExistence type="predicted"/>
<evidence type="ECO:0000256" key="1">
    <source>
        <dbReference type="SAM" id="SignalP"/>
    </source>
</evidence>
<comment type="caution">
    <text evidence="2">The sequence shown here is derived from an EMBL/GenBank/DDBJ whole genome shotgun (WGS) entry which is preliminary data.</text>
</comment>
<dbReference type="Proteomes" id="UP000838756">
    <property type="component" value="Unassembled WGS sequence"/>
</dbReference>
<feature type="chain" id="PRO_5035938803" evidence="1">
    <location>
        <begin position="24"/>
        <end position="117"/>
    </location>
</feature>
<dbReference type="OrthoDB" id="202415at2759"/>
<feature type="signal peptide" evidence="1">
    <location>
        <begin position="1"/>
        <end position="23"/>
    </location>
</feature>
<accession>A0A8S4RJ36</accession>
<keyword evidence="3" id="KW-1185">Reference proteome</keyword>
<gene>
    <name evidence="2" type="primary">jg12789</name>
    <name evidence="2" type="ORF">PAEG_LOCUS14740</name>
</gene>
<sequence length="117" mass="13323">MYLDIYITKTLLCLLYAFAVVQTDERDSICTSSNGGLCTENHNKYSKEVNEWHSRINTLINTALDEYKPCVAKNCSCHKDVLNNDLLPFKSGITKEMVTQALSKGTKYQVMCIYNLK</sequence>
<organism evidence="2 3">
    <name type="scientific">Pararge aegeria aegeria</name>
    <dbReference type="NCBI Taxonomy" id="348720"/>
    <lineage>
        <taxon>Eukaryota</taxon>
        <taxon>Metazoa</taxon>
        <taxon>Ecdysozoa</taxon>
        <taxon>Arthropoda</taxon>
        <taxon>Hexapoda</taxon>
        <taxon>Insecta</taxon>
        <taxon>Pterygota</taxon>
        <taxon>Neoptera</taxon>
        <taxon>Endopterygota</taxon>
        <taxon>Lepidoptera</taxon>
        <taxon>Glossata</taxon>
        <taxon>Ditrysia</taxon>
        <taxon>Papilionoidea</taxon>
        <taxon>Nymphalidae</taxon>
        <taxon>Satyrinae</taxon>
        <taxon>Satyrini</taxon>
        <taxon>Parargina</taxon>
        <taxon>Pararge</taxon>
    </lineage>
</organism>